<dbReference type="Proteomes" id="UP000499080">
    <property type="component" value="Unassembled WGS sequence"/>
</dbReference>
<proteinExistence type="predicted"/>
<dbReference type="AlphaFoldDB" id="A0A4Y2LSX8"/>
<name>A0A4Y2LSX8_ARAVE</name>
<gene>
    <name evidence="1" type="ORF">AVEN_87589_1</name>
</gene>
<evidence type="ECO:0000313" key="2">
    <source>
        <dbReference type="Proteomes" id="UP000499080"/>
    </source>
</evidence>
<keyword evidence="2" id="KW-1185">Reference proteome</keyword>
<accession>A0A4Y2LSX8</accession>
<organism evidence="1 2">
    <name type="scientific">Araneus ventricosus</name>
    <name type="common">Orbweaver spider</name>
    <name type="synonym">Epeira ventricosa</name>
    <dbReference type="NCBI Taxonomy" id="182803"/>
    <lineage>
        <taxon>Eukaryota</taxon>
        <taxon>Metazoa</taxon>
        <taxon>Ecdysozoa</taxon>
        <taxon>Arthropoda</taxon>
        <taxon>Chelicerata</taxon>
        <taxon>Arachnida</taxon>
        <taxon>Araneae</taxon>
        <taxon>Araneomorphae</taxon>
        <taxon>Entelegynae</taxon>
        <taxon>Araneoidea</taxon>
        <taxon>Araneidae</taxon>
        <taxon>Araneus</taxon>
    </lineage>
</organism>
<protein>
    <submittedName>
        <fullName evidence="1">Uncharacterized protein</fullName>
    </submittedName>
</protein>
<comment type="caution">
    <text evidence="1">The sequence shown here is derived from an EMBL/GenBank/DDBJ whole genome shotgun (WGS) entry which is preliminary data.</text>
</comment>
<reference evidence="1 2" key="1">
    <citation type="journal article" date="2019" name="Sci. Rep.">
        <title>Orb-weaving spider Araneus ventricosus genome elucidates the spidroin gene catalogue.</title>
        <authorList>
            <person name="Kono N."/>
            <person name="Nakamura H."/>
            <person name="Ohtoshi R."/>
            <person name="Moran D.A.P."/>
            <person name="Shinohara A."/>
            <person name="Yoshida Y."/>
            <person name="Fujiwara M."/>
            <person name="Mori M."/>
            <person name="Tomita M."/>
            <person name="Arakawa K."/>
        </authorList>
    </citation>
    <scope>NUCLEOTIDE SEQUENCE [LARGE SCALE GENOMIC DNA]</scope>
</reference>
<evidence type="ECO:0000313" key="1">
    <source>
        <dbReference type="EMBL" id="GBN17210.1"/>
    </source>
</evidence>
<dbReference type="EMBL" id="BGPR01006236">
    <property type="protein sequence ID" value="GBN17210.1"/>
    <property type="molecule type" value="Genomic_DNA"/>
</dbReference>
<dbReference type="OrthoDB" id="10588882at2759"/>
<sequence length="150" mass="16825">MTLNFCRGVISDDELLFSSDEEILEGLSSQGVVNVRRIFTRKGTDTIPTKHVILTFSSSVLLSIIKAGYMNIRMRPYIPHPLRCFKFQKLNLAILKLLVVGSKFVPDVLILAVSLSPSVQTATKLMNLLPNLVPSGYKRRKFKKSELSKS</sequence>